<keyword evidence="4" id="KW-0010">Activator</keyword>
<dbReference type="PROSITE" id="PS01124">
    <property type="entry name" value="HTH_ARAC_FAMILY_2"/>
    <property type="match status" value="1"/>
</dbReference>
<reference evidence="7 8" key="1">
    <citation type="submission" date="2019-06" db="EMBL/GenBank/DDBJ databases">
        <title>YIM 131921 draft genome.</title>
        <authorList>
            <person name="Jiang L."/>
        </authorList>
    </citation>
    <scope>NUCLEOTIDE SEQUENCE [LARGE SCALE GENOMIC DNA]</scope>
    <source>
        <strain evidence="7 8">YIM 131921</strain>
    </source>
</reference>
<keyword evidence="2" id="KW-0805">Transcription regulation</keyword>
<dbReference type="InterPro" id="IPR018060">
    <property type="entry name" value="HTH_AraC"/>
</dbReference>
<dbReference type="InterPro" id="IPR014710">
    <property type="entry name" value="RmlC-like_jellyroll"/>
</dbReference>
<gene>
    <name evidence="7" type="ORF">FHG66_05735</name>
</gene>
<dbReference type="OrthoDB" id="252470at2"/>
<evidence type="ECO:0000259" key="6">
    <source>
        <dbReference type="PROSITE" id="PS01124"/>
    </source>
</evidence>
<accession>A0A5C4N5M9</accession>
<dbReference type="Gene3D" id="1.10.10.60">
    <property type="entry name" value="Homeodomain-like"/>
    <property type="match status" value="2"/>
</dbReference>
<dbReference type="Pfam" id="PF02311">
    <property type="entry name" value="AraC_binding"/>
    <property type="match status" value="1"/>
</dbReference>
<evidence type="ECO:0000313" key="7">
    <source>
        <dbReference type="EMBL" id="TNC51658.1"/>
    </source>
</evidence>
<evidence type="ECO:0000256" key="5">
    <source>
        <dbReference type="ARBA" id="ARBA00023163"/>
    </source>
</evidence>
<dbReference type="SUPFAM" id="SSF46689">
    <property type="entry name" value="Homeodomain-like"/>
    <property type="match status" value="1"/>
</dbReference>
<keyword evidence="3" id="KW-0238">DNA-binding</keyword>
<keyword evidence="8" id="KW-1185">Reference proteome</keyword>
<dbReference type="AlphaFoldDB" id="A0A5C4N5M9"/>
<name>A0A5C4N5M9_9RHOB</name>
<dbReference type="PANTHER" id="PTHR46796:SF13">
    <property type="entry name" value="HTH-TYPE TRANSCRIPTIONAL ACTIVATOR RHAS"/>
    <property type="match status" value="1"/>
</dbReference>
<comment type="caution">
    <text evidence="7">The sequence shown here is derived from an EMBL/GenBank/DDBJ whole genome shotgun (WGS) entry which is preliminary data.</text>
</comment>
<dbReference type="InterPro" id="IPR037923">
    <property type="entry name" value="HTH-like"/>
</dbReference>
<proteinExistence type="predicted"/>
<organism evidence="7 8">
    <name type="scientific">Rubellimicrobium rubrum</name>
    <dbReference type="NCBI Taxonomy" id="2585369"/>
    <lineage>
        <taxon>Bacteria</taxon>
        <taxon>Pseudomonadati</taxon>
        <taxon>Pseudomonadota</taxon>
        <taxon>Alphaproteobacteria</taxon>
        <taxon>Rhodobacterales</taxon>
        <taxon>Roseobacteraceae</taxon>
        <taxon>Rubellimicrobium</taxon>
    </lineage>
</organism>
<dbReference type="Proteomes" id="UP000305887">
    <property type="component" value="Unassembled WGS sequence"/>
</dbReference>
<evidence type="ECO:0000256" key="1">
    <source>
        <dbReference type="ARBA" id="ARBA00022490"/>
    </source>
</evidence>
<dbReference type="Gene3D" id="2.60.120.10">
    <property type="entry name" value="Jelly Rolls"/>
    <property type="match status" value="1"/>
</dbReference>
<dbReference type="EMBL" id="VDFU01000004">
    <property type="protein sequence ID" value="TNC51658.1"/>
    <property type="molecule type" value="Genomic_DNA"/>
</dbReference>
<protein>
    <submittedName>
        <fullName evidence="7">Helix-turn-helix domain-containing protein</fullName>
    </submittedName>
</protein>
<evidence type="ECO:0000313" key="8">
    <source>
        <dbReference type="Proteomes" id="UP000305887"/>
    </source>
</evidence>
<dbReference type="Pfam" id="PF12833">
    <property type="entry name" value="HTH_18"/>
    <property type="match status" value="1"/>
</dbReference>
<dbReference type="GO" id="GO:0003700">
    <property type="term" value="F:DNA-binding transcription factor activity"/>
    <property type="evidence" value="ECO:0007669"/>
    <property type="project" value="InterPro"/>
</dbReference>
<evidence type="ECO:0000256" key="2">
    <source>
        <dbReference type="ARBA" id="ARBA00023015"/>
    </source>
</evidence>
<dbReference type="InterPro" id="IPR018062">
    <property type="entry name" value="HTH_AraC-typ_CS"/>
</dbReference>
<dbReference type="SUPFAM" id="SSF51215">
    <property type="entry name" value="Regulatory protein AraC"/>
    <property type="match status" value="1"/>
</dbReference>
<evidence type="ECO:0000256" key="4">
    <source>
        <dbReference type="ARBA" id="ARBA00023159"/>
    </source>
</evidence>
<keyword evidence="5" id="KW-0804">Transcription</keyword>
<dbReference type="SMART" id="SM00342">
    <property type="entry name" value="HTH_ARAC"/>
    <property type="match status" value="1"/>
</dbReference>
<dbReference type="GO" id="GO:0043565">
    <property type="term" value="F:sequence-specific DNA binding"/>
    <property type="evidence" value="ECO:0007669"/>
    <property type="project" value="InterPro"/>
</dbReference>
<evidence type="ECO:0000256" key="3">
    <source>
        <dbReference type="ARBA" id="ARBA00023125"/>
    </source>
</evidence>
<sequence length="351" mass="39264">MVVAQRRRFSIMSILPAAELREDPAVIVSTCRCACGNLTPIDMVAEHGPAVLAGIDAGLAAFDIPRQFTVRLTSEMGPQDAFYMSRPFIERRLPAALHDHEFFEVCWIDSGSCLHFINGRADRLEAGCVLFIRPPDLHAFQNDREPPCRMVNVAFAAETARHLEQRYDDMAGRFFWSGEAMPRLERADAAGLAALRAVERSLEGGAPTLARVECALLQIMVGLFGAAREVPPEAPAWLVSACREMRSPERLRGGVRTLVGLTGRSHEHVARTFRSLFGKSPSAWINGVRMEWAARQLAETDRPILEVALDCGMEDLSHFYRVFRQVHGRSPMRYRRSMRMELVHPLPSAGR</sequence>
<dbReference type="InterPro" id="IPR050204">
    <property type="entry name" value="AraC_XylS_family_regulators"/>
</dbReference>
<dbReference type="InterPro" id="IPR009057">
    <property type="entry name" value="Homeodomain-like_sf"/>
</dbReference>
<keyword evidence="1" id="KW-0963">Cytoplasm</keyword>
<dbReference type="PROSITE" id="PS00041">
    <property type="entry name" value="HTH_ARAC_FAMILY_1"/>
    <property type="match status" value="1"/>
</dbReference>
<feature type="domain" description="HTH araC/xylS-type" evidence="6">
    <location>
        <begin position="255"/>
        <end position="337"/>
    </location>
</feature>
<dbReference type="PANTHER" id="PTHR46796">
    <property type="entry name" value="HTH-TYPE TRANSCRIPTIONAL ACTIVATOR RHAS-RELATED"/>
    <property type="match status" value="1"/>
</dbReference>
<dbReference type="InterPro" id="IPR003313">
    <property type="entry name" value="AraC-bd"/>
</dbReference>